<accession>A0A0C9Z267</accession>
<name>A0A0C9Z267_9AGAM</name>
<keyword evidence="3" id="KW-1185">Reference proteome</keyword>
<protein>
    <recommendedName>
        <fullName evidence="4">Myb/SANT-like domain-containing protein</fullName>
    </recommendedName>
</protein>
<reference evidence="2 3" key="1">
    <citation type="submission" date="2014-04" db="EMBL/GenBank/DDBJ databases">
        <authorList>
            <consortium name="DOE Joint Genome Institute"/>
            <person name="Kuo A."/>
            <person name="Ruytinx J."/>
            <person name="Rineau F."/>
            <person name="Colpaert J."/>
            <person name="Kohler A."/>
            <person name="Nagy L.G."/>
            <person name="Floudas D."/>
            <person name="Copeland A."/>
            <person name="Barry K.W."/>
            <person name="Cichocki N."/>
            <person name="Veneault-Fourrey C."/>
            <person name="LaButti K."/>
            <person name="Lindquist E.A."/>
            <person name="Lipzen A."/>
            <person name="Lundell T."/>
            <person name="Morin E."/>
            <person name="Murat C."/>
            <person name="Sun H."/>
            <person name="Tunlid A."/>
            <person name="Henrissat B."/>
            <person name="Grigoriev I.V."/>
            <person name="Hibbett D.S."/>
            <person name="Martin F."/>
            <person name="Nordberg H.P."/>
            <person name="Cantor M.N."/>
            <person name="Hua S.X."/>
        </authorList>
    </citation>
    <scope>NUCLEOTIDE SEQUENCE [LARGE SCALE GENOMIC DNA]</scope>
    <source>
        <strain evidence="2 3">UH-Slu-Lm8-n1</strain>
    </source>
</reference>
<dbReference type="STRING" id="930992.A0A0C9Z267"/>
<feature type="region of interest" description="Disordered" evidence="1">
    <location>
        <begin position="1"/>
        <end position="32"/>
    </location>
</feature>
<evidence type="ECO:0008006" key="4">
    <source>
        <dbReference type="Google" id="ProtNLM"/>
    </source>
</evidence>
<dbReference type="AlphaFoldDB" id="A0A0C9Z267"/>
<organism evidence="2 3">
    <name type="scientific">Suillus luteus UH-Slu-Lm8-n1</name>
    <dbReference type="NCBI Taxonomy" id="930992"/>
    <lineage>
        <taxon>Eukaryota</taxon>
        <taxon>Fungi</taxon>
        <taxon>Dikarya</taxon>
        <taxon>Basidiomycota</taxon>
        <taxon>Agaricomycotina</taxon>
        <taxon>Agaricomycetes</taxon>
        <taxon>Agaricomycetidae</taxon>
        <taxon>Boletales</taxon>
        <taxon>Suillineae</taxon>
        <taxon>Suillaceae</taxon>
        <taxon>Suillus</taxon>
    </lineage>
</organism>
<dbReference type="HOGENOM" id="CLU_2335030_0_0_1"/>
<feature type="compositionally biased region" description="Low complexity" evidence="1">
    <location>
        <begin position="1"/>
        <end position="16"/>
    </location>
</feature>
<reference evidence="3" key="2">
    <citation type="submission" date="2015-01" db="EMBL/GenBank/DDBJ databases">
        <title>Evolutionary Origins and Diversification of the Mycorrhizal Mutualists.</title>
        <authorList>
            <consortium name="DOE Joint Genome Institute"/>
            <consortium name="Mycorrhizal Genomics Consortium"/>
            <person name="Kohler A."/>
            <person name="Kuo A."/>
            <person name="Nagy L.G."/>
            <person name="Floudas D."/>
            <person name="Copeland A."/>
            <person name="Barry K.W."/>
            <person name="Cichocki N."/>
            <person name="Veneault-Fourrey C."/>
            <person name="LaButti K."/>
            <person name="Lindquist E.A."/>
            <person name="Lipzen A."/>
            <person name="Lundell T."/>
            <person name="Morin E."/>
            <person name="Murat C."/>
            <person name="Riley R."/>
            <person name="Ohm R."/>
            <person name="Sun H."/>
            <person name="Tunlid A."/>
            <person name="Henrissat B."/>
            <person name="Grigoriev I.V."/>
            <person name="Hibbett D.S."/>
            <person name="Martin F."/>
        </authorList>
    </citation>
    <scope>NUCLEOTIDE SEQUENCE [LARGE SCALE GENOMIC DNA]</scope>
    <source>
        <strain evidence="3">UH-Slu-Lm8-n1</strain>
    </source>
</reference>
<dbReference type="InParanoid" id="A0A0C9Z267"/>
<evidence type="ECO:0000313" key="3">
    <source>
        <dbReference type="Proteomes" id="UP000054485"/>
    </source>
</evidence>
<evidence type="ECO:0000256" key="1">
    <source>
        <dbReference type="SAM" id="MobiDB-lite"/>
    </source>
</evidence>
<evidence type="ECO:0000313" key="2">
    <source>
        <dbReference type="EMBL" id="KIK31530.1"/>
    </source>
</evidence>
<sequence>MSDRSSSGSSHSLHSRGTIEAAAGASGTSCKPPAVWSKAGETALFEFLLMALPSSSDGGFKMSTFNQAATHLKETFTQQRGAEKTVTSSCKALHDKGL</sequence>
<feature type="compositionally biased region" description="Polar residues" evidence="1">
    <location>
        <begin position="76"/>
        <end position="90"/>
    </location>
</feature>
<dbReference type="OrthoDB" id="2686136at2759"/>
<feature type="region of interest" description="Disordered" evidence="1">
    <location>
        <begin position="76"/>
        <end position="98"/>
    </location>
</feature>
<gene>
    <name evidence="2" type="ORF">CY34DRAFT_19828</name>
</gene>
<proteinExistence type="predicted"/>
<dbReference type="EMBL" id="KN836902">
    <property type="protein sequence ID" value="KIK31530.1"/>
    <property type="molecule type" value="Genomic_DNA"/>
</dbReference>
<dbReference type="Proteomes" id="UP000054485">
    <property type="component" value="Unassembled WGS sequence"/>
</dbReference>